<dbReference type="OrthoDB" id="3055171at2759"/>
<name>A0A284QXT0_ARMOS</name>
<gene>
    <name evidence="1" type="ORF">ARMOST_04598</name>
</gene>
<evidence type="ECO:0000313" key="2">
    <source>
        <dbReference type="Proteomes" id="UP000219338"/>
    </source>
</evidence>
<evidence type="ECO:0000313" key="1">
    <source>
        <dbReference type="EMBL" id="SJL01280.1"/>
    </source>
</evidence>
<dbReference type="AlphaFoldDB" id="A0A284QXT0"/>
<protein>
    <submittedName>
        <fullName evidence="1">Uncharacterized protein</fullName>
    </submittedName>
</protein>
<reference evidence="2" key="1">
    <citation type="journal article" date="2017" name="Nat. Ecol. Evol.">
        <title>Genome expansion and lineage-specific genetic innovations in the forest pathogenic fungi Armillaria.</title>
        <authorList>
            <person name="Sipos G."/>
            <person name="Prasanna A.N."/>
            <person name="Walter M.C."/>
            <person name="O'Connor E."/>
            <person name="Balint B."/>
            <person name="Krizsan K."/>
            <person name="Kiss B."/>
            <person name="Hess J."/>
            <person name="Varga T."/>
            <person name="Slot J."/>
            <person name="Riley R."/>
            <person name="Boka B."/>
            <person name="Rigling D."/>
            <person name="Barry K."/>
            <person name="Lee J."/>
            <person name="Mihaltcheva S."/>
            <person name="LaButti K."/>
            <person name="Lipzen A."/>
            <person name="Waldron R."/>
            <person name="Moloney N.M."/>
            <person name="Sperisen C."/>
            <person name="Kredics L."/>
            <person name="Vagvoelgyi C."/>
            <person name="Patrignani A."/>
            <person name="Fitzpatrick D."/>
            <person name="Nagy I."/>
            <person name="Doyle S."/>
            <person name="Anderson J.B."/>
            <person name="Grigoriev I.V."/>
            <person name="Gueldener U."/>
            <person name="Muensterkoetter M."/>
            <person name="Nagy L.G."/>
        </authorList>
    </citation>
    <scope>NUCLEOTIDE SEQUENCE [LARGE SCALE GENOMIC DNA]</scope>
    <source>
        <strain evidence="2">C18/9</strain>
    </source>
</reference>
<organism evidence="1 2">
    <name type="scientific">Armillaria ostoyae</name>
    <name type="common">Armillaria root rot fungus</name>
    <dbReference type="NCBI Taxonomy" id="47428"/>
    <lineage>
        <taxon>Eukaryota</taxon>
        <taxon>Fungi</taxon>
        <taxon>Dikarya</taxon>
        <taxon>Basidiomycota</taxon>
        <taxon>Agaricomycotina</taxon>
        <taxon>Agaricomycetes</taxon>
        <taxon>Agaricomycetidae</taxon>
        <taxon>Agaricales</taxon>
        <taxon>Marasmiineae</taxon>
        <taxon>Physalacriaceae</taxon>
        <taxon>Armillaria</taxon>
    </lineage>
</organism>
<proteinExistence type="predicted"/>
<dbReference type="Proteomes" id="UP000219338">
    <property type="component" value="Unassembled WGS sequence"/>
</dbReference>
<keyword evidence="2" id="KW-1185">Reference proteome</keyword>
<accession>A0A284QXT0</accession>
<sequence>MPYALADGYMSHDENVIARAGLPDNLNSDIQLVIETGLSDSLMFWDFQIRHHGYGTGEDRGIFEDGSDIEFVVSDVSDTNINSSVDSVLSTSGRKFKIEGNDIGFEDDGGTNDDALSFNDDFTDVLKIIQQVWAEAVNVNATFMVLNAGSREFIGIRDRESQRLSPLIDLDDPNSLPAGYFKVHTGLQIAALLGVIQRAKRLNAL</sequence>
<dbReference type="EMBL" id="FUEG01000003">
    <property type="protein sequence ID" value="SJL01280.1"/>
    <property type="molecule type" value="Genomic_DNA"/>
</dbReference>